<sequence>MSSAVMCLKRRRSSSSRMRRRGWVTFSPALRRFPVSTWVRLLVRARAVPACSDHSPLCGRGHGIVSFTVRVPLANSWTIMTKRLLILSCAVLFLCAGCNLIYKQNIQQGNALEQDDLDQLELGMTKNQVSFLLGTPAIQDPFHQDRWDYLSSFSRRGGDPVRRLVTLEFDNGSLVSMTGVREGEGTEELTADGARPLPSANEDGIPTDLVETGVPTTRAPEYRDGWSVQAGSFDSRTAADERAAALEAAGYEANVYTQVNGRREHYIVRSGNYSDRAEALAAMAAIEAATGARTYLVSPGT</sequence>
<accession>A0A5N0TDW0</accession>
<dbReference type="SUPFAM" id="SSF110997">
    <property type="entry name" value="Sporulation related repeat"/>
    <property type="match status" value="1"/>
</dbReference>
<dbReference type="InterPro" id="IPR007450">
    <property type="entry name" value="BamE_dom"/>
</dbReference>
<comment type="subunit">
    <text evidence="4">Part of the Bam complex.</text>
</comment>
<dbReference type="GO" id="GO:0030674">
    <property type="term" value="F:protein-macromolecule adaptor activity"/>
    <property type="evidence" value="ECO:0007669"/>
    <property type="project" value="TreeGrafter"/>
</dbReference>
<comment type="subcellular location">
    <subcellularLocation>
        <location evidence="4">Cell outer membrane</location>
    </subcellularLocation>
</comment>
<dbReference type="GO" id="GO:0043165">
    <property type="term" value="P:Gram-negative-bacterium-type cell outer membrane assembly"/>
    <property type="evidence" value="ECO:0007669"/>
    <property type="project" value="UniProtKB-UniRule"/>
</dbReference>
<comment type="similarity">
    <text evidence="4">Belongs to the BamE family.</text>
</comment>
<keyword evidence="3 4" id="KW-0998">Cell outer membrane</keyword>
<dbReference type="PROSITE" id="PS51724">
    <property type="entry name" value="SPOR"/>
    <property type="match status" value="1"/>
</dbReference>
<dbReference type="Gene3D" id="3.30.1450.10">
    <property type="match status" value="1"/>
</dbReference>
<gene>
    <name evidence="4 7" type="primary">bamE</name>
    <name evidence="7" type="ORF">F3N42_02360</name>
</gene>
<dbReference type="PANTHER" id="PTHR37482">
    <property type="entry name" value="OUTER MEMBRANE PROTEIN ASSEMBLY FACTOR BAME"/>
    <property type="match status" value="1"/>
</dbReference>
<comment type="function">
    <text evidence="4">Part of the outer membrane protein assembly complex, which is involved in assembly and insertion of beta-barrel proteins into the outer membrane.</text>
</comment>
<keyword evidence="1 4" id="KW-0732">Signal</keyword>
<dbReference type="Pfam" id="PF05036">
    <property type="entry name" value="SPOR"/>
    <property type="match status" value="1"/>
</dbReference>
<keyword evidence="8" id="KW-1185">Reference proteome</keyword>
<dbReference type="PANTHER" id="PTHR37482:SF1">
    <property type="entry name" value="OUTER MEMBRANE PROTEIN ASSEMBLY FACTOR BAME"/>
    <property type="match status" value="1"/>
</dbReference>
<evidence type="ECO:0000256" key="4">
    <source>
        <dbReference type="HAMAP-Rule" id="MF_00925"/>
    </source>
</evidence>
<dbReference type="InterPro" id="IPR036680">
    <property type="entry name" value="SPOR-like_sf"/>
</dbReference>
<evidence type="ECO:0000256" key="1">
    <source>
        <dbReference type="ARBA" id="ARBA00022729"/>
    </source>
</evidence>
<evidence type="ECO:0000256" key="5">
    <source>
        <dbReference type="SAM" id="MobiDB-lite"/>
    </source>
</evidence>
<evidence type="ECO:0000313" key="8">
    <source>
        <dbReference type="Proteomes" id="UP000325372"/>
    </source>
</evidence>
<evidence type="ECO:0000313" key="7">
    <source>
        <dbReference type="EMBL" id="KAA9133222.1"/>
    </source>
</evidence>
<dbReference type="InterPro" id="IPR037873">
    <property type="entry name" value="BamE-like"/>
</dbReference>
<dbReference type="GO" id="GO:1990063">
    <property type="term" value="C:Bam protein complex"/>
    <property type="evidence" value="ECO:0007669"/>
    <property type="project" value="TreeGrafter"/>
</dbReference>
<dbReference type="GO" id="GO:0042834">
    <property type="term" value="F:peptidoglycan binding"/>
    <property type="evidence" value="ECO:0007669"/>
    <property type="project" value="InterPro"/>
</dbReference>
<dbReference type="InterPro" id="IPR007730">
    <property type="entry name" value="SPOR-like_dom"/>
</dbReference>
<dbReference type="GO" id="GO:0051205">
    <property type="term" value="P:protein insertion into membrane"/>
    <property type="evidence" value="ECO:0007669"/>
    <property type="project" value="UniProtKB-UniRule"/>
</dbReference>
<name>A0A5N0TDW0_9GAMM</name>
<dbReference type="AlphaFoldDB" id="A0A5N0TDW0"/>
<protein>
    <recommendedName>
        <fullName evidence="4">Outer membrane protein assembly factor BamE</fullName>
    </recommendedName>
</protein>
<dbReference type="Proteomes" id="UP000325372">
    <property type="component" value="Unassembled WGS sequence"/>
</dbReference>
<proteinExistence type="inferred from homology"/>
<dbReference type="HAMAP" id="MF_00925">
    <property type="entry name" value="OM_assembly_BamE"/>
    <property type="match status" value="1"/>
</dbReference>
<dbReference type="Gene3D" id="3.30.70.1070">
    <property type="entry name" value="Sporulation related repeat"/>
    <property type="match status" value="1"/>
</dbReference>
<dbReference type="Pfam" id="PF04355">
    <property type="entry name" value="BamE"/>
    <property type="match status" value="1"/>
</dbReference>
<feature type="region of interest" description="Disordered" evidence="5">
    <location>
        <begin position="183"/>
        <end position="208"/>
    </location>
</feature>
<dbReference type="EMBL" id="VYXP01000002">
    <property type="protein sequence ID" value="KAA9133222.1"/>
    <property type="molecule type" value="Genomic_DNA"/>
</dbReference>
<dbReference type="InterPro" id="IPR026592">
    <property type="entry name" value="BamE"/>
</dbReference>
<keyword evidence="2 4" id="KW-0472">Membrane</keyword>
<evidence type="ECO:0000256" key="3">
    <source>
        <dbReference type="ARBA" id="ARBA00023237"/>
    </source>
</evidence>
<evidence type="ECO:0000256" key="2">
    <source>
        <dbReference type="ARBA" id="ARBA00023136"/>
    </source>
</evidence>
<organism evidence="7 8">
    <name type="scientific">Marinihelvus fidelis</name>
    <dbReference type="NCBI Taxonomy" id="2613842"/>
    <lineage>
        <taxon>Bacteria</taxon>
        <taxon>Pseudomonadati</taxon>
        <taxon>Pseudomonadota</taxon>
        <taxon>Gammaproteobacteria</taxon>
        <taxon>Chromatiales</taxon>
        <taxon>Wenzhouxiangellaceae</taxon>
        <taxon>Marinihelvus</taxon>
    </lineage>
</organism>
<comment type="caution">
    <text evidence="7">The sequence shown here is derived from an EMBL/GenBank/DDBJ whole genome shotgun (WGS) entry which is preliminary data.</text>
</comment>
<evidence type="ECO:0000259" key="6">
    <source>
        <dbReference type="PROSITE" id="PS51724"/>
    </source>
</evidence>
<reference evidence="7 8" key="1">
    <citation type="submission" date="2019-09" db="EMBL/GenBank/DDBJ databases">
        <title>Wenzhouxiangella sp. Genome sequencing and assembly.</title>
        <authorList>
            <person name="Zhang R."/>
        </authorList>
    </citation>
    <scope>NUCLEOTIDE SEQUENCE [LARGE SCALE GENOMIC DNA]</scope>
    <source>
        <strain evidence="7 8">W260</strain>
    </source>
</reference>
<feature type="domain" description="SPOR" evidence="6">
    <location>
        <begin position="220"/>
        <end position="299"/>
    </location>
</feature>